<dbReference type="AlphaFoldDB" id="A0A498IQF0"/>
<keyword evidence="2" id="KW-1185">Reference proteome</keyword>
<protein>
    <submittedName>
        <fullName evidence="1">Uncharacterized protein</fullName>
    </submittedName>
</protein>
<sequence length="48" mass="5509">MLLPSPHLIWPRRLRLWGNGIYGCCVIDFFNDASCPKRPTNSSTTLNF</sequence>
<gene>
    <name evidence="1" type="ORF">DVH24_005716</name>
</gene>
<accession>A0A498IQF0</accession>
<dbReference type="Proteomes" id="UP000290289">
    <property type="component" value="Chromosome 11"/>
</dbReference>
<evidence type="ECO:0000313" key="1">
    <source>
        <dbReference type="EMBL" id="RXH83463.1"/>
    </source>
</evidence>
<reference evidence="1 2" key="1">
    <citation type="submission" date="2018-10" db="EMBL/GenBank/DDBJ databases">
        <title>A high-quality apple genome assembly.</title>
        <authorList>
            <person name="Hu J."/>
        </authorList>
    </citation>
    <scope>NUCLEOTIDE SEQUENCE [LARGE SCALE GENOMIC DNA]</scope>
    <source>
        <strain evidence="2">cv. HFTH1</strain>
        <tissue evidence="1">Young leaf</tissue>
    </source>
</reference>
<comment type="caution">
    <text evidence="1">The sequence shown here is derived from an EMBL/GenBank/DDBJ whole genome shotgun (WGS) entry which is preliminary data.</text>
</comment>
<name>A0A498IQF0_MALDO</name>
<dbReference type="EMBL" id="RDQH01000337">
    <property type="protein sequence ID" value="RXH83463.1"/>
    <property type="molecule type" value="Genomic_DNA"/>
</dbReference>
<organism evidence="1 2">
    <name type="scientific">Malus domestica</name>
    <name type="common">Apple</name>
    <name type="synonym">Pyrus malus</name>
    <dbReference type="NCBI Taxonomy" id="3750"/>
    <lineage>
        <taxon>Eukaryota</taxon>
        <taxon>Viridiplantae</taxon>
        <taxon>Streptophyta</taxon>
        <taxon>Embryophyta</taxon>
        <taxon>Tracheophyta</taxon>
        <taxon>Spermatophyta</taxon>
        <taxon>Magnoliopsida</taxon>
        <taxon>eudicotyledons</taxon>
        <taxon>Gunneridae</taxon>
        <taxon>Pentapetalae</taxon>
        <taxon>rosids</taxon>
        <taxon>fabids</taxon>
        <taxon>Rosales</taxon>
        <taxon>Rosaceae</taxon>
        <taxon>Amygdaloideae</taxon>
        <taxon>Maleae</taxon>
        <taxon>Malus</taxon>
    </lineage>
</organism>
<proteinExistence type="predicted"/>
<evidence type="ECO:0000313" key="2">
    <source>
        <dbReference type="Proteomes" id="UP000290289"/>
    </source>
</evidence>